<feature type="non-terminal residue" evidence="1">
    <location>
        <position position="177"/>
    </location>
</feature>
<evidence type="ECO:0000313" key="2">
    <source>
        <dbReference type="Proteomes" id="UP000886611"/>
    </source>
</evidence>
<organism evidence="1 2">
    <name type="scientific">Polypterus senegalus</name>
    <name type="common">Senegal bichir</name>
    <dbReference type="NCBI Taxonomy" id="55291"/>
    <lineage>
        <taxon>Eukaryota</taxon>
        <taxon>Metazoa</taxon>
        <taxon>Chordata</taxon>
        <taxon>Craniata</taxon>
        <taxon>Vertebrata</taxon>
        <taxon>Euteleostomi</taxon>
        <taxon>Actinopterygii</taxon>
        <taxon>Polypteriformes</taxon>
        <taxon>Polypteridae</taxon>
        <taxon>Polypterus</taxon>
    </lineage>
</organism>
<reference evidence="1 2" key="1">
    <citation type="journal article" date="2021" name="Cell">
        <title>Tracing the genetic footprints of vertebrate landing in non-teleost ray-finned fishes.</title>
        <authorList>
            <person name="Bi X."/>
            <person name="Wang K."/>
            <person name="Yang L."/>
            <person name="Pan H."/>
            <person name="Jiang H."/>
            <person name="Wei Q."/>
            <person name="Fang M."/>
            <person name="Yu H."/>
            <person name="Zhu C."/>
            <person name="Cai Y."/>
            <person name="He Y."/>
            <person name="Gan X."/>
            <person name="Zeng H."/>
            <person name="Yu D."/>
            <person name="Zhu Y."/>
            <person name="Jiang H."/>
            <person name="Qiu Q."/>
            <person name="Yang H."/>
            <person name="Zhang Y.E."/>
            <person name="Wang W."/>
            <person name="Zhu M."/>
            <person name="He S."/>
            <person name="Zhang G."/>
        </authorList>
    </citation>
    <scope>NUCLEOTIDE SEQUENCE [LARGE SCALE GENOMIC DNA]</scope>
    <source>
        <strain evidence="1">Bchr_013</strain>
    </source>
</reference>
<comment type="caution">
    <text evidence="1">The sequence shown here is derived from an EMBL/GenBank/DDBJ whole genome shotgun (WGS) entry which is preliminary data.</text>
</comment>
<keyword evidence="2" id="KW-1185">Reference proteome</keyword>
<dbReference type="InterPro" id="IPR032727">
    <property type="entry name" value="CLAMP"/>
</dbReference>
<feature type="non-terminal residue" evidence="1">
    <location>
        <position position="1"/>
    </location>
</feature>
<protein>
    <submittedName>
        <fullName evidence="1">CBCO1 protein</fullName>
    </submittedName>
</protein>
<dbReference type="PANTHER" id="PTHR28457">
    <property type="entry name" value="COILED-COIL DOMAIN-CONTAINING PROTEIN 189"/>
    <property type="match status" value="1"/>
</dbReference>
<proteinExistence type="predicted"/>
<dbReference type="Proteomes" id="UP000886611">
    <property type="component" value="Unassembled WGS sequence"/>
</dbReference>
<dbReference type="PANTHER" id="PTHR28457:SF3">
    <property type="entry name" value="CILIARY-ASSOCIATED CALCIUM-BINDING COILED-COIL PROTEIN 1"/>
    <property type="match status" value="1"/>
</dbReference>
<dbReference type="Pfam" id="PF14769">
    <property type="entry name" value="CLAMP"/>
    <property type="match status" value="1"/>
</dbReference>
<sequence length="177" mass="20483">MKNHLVCLKEASVLDYYVSGFWWAKESSFSPEQIQAFMSLLQILMENLRTKRMTIADNLRELAAAMKEENIDVDLFINSLHAHPLEEGLSQDMYSLFIDVGTPEQPEEETLPEEQKFDYVIETPTRDPLEGFTVEDVKQVLQNITGSVVKNLQSEINKKLQQQEEDYLARLEKVIRS</sequence>
<accession>A0A8X7XHA6</accession>
<evidence type="ECO:0000313" key="1">
    <source>
        <dbReference type="EMBL" id="KAG2467334.1"/>
    </source>
</evidence>
<dbReference type="AlphaFoldDB" id="A0A8X7XHA6"/>
<dbReference type="EMBL" id="JAATIS010000859">
    <property type="protein sequence ID" value="KAG2467334.1"/>
    <property type="molecule type" value="Genomic_DNA"/>
</dbReference>
<name>A0A8X7XHA6_POLSE</name>
<gene>
    <name evidence="1" type="primary">Cabcoco1</name>
    <name evidence="1" type="ORF">GTO96_0010659</name>
</gene>